<dbReference type="AlphaFoldDB" id="A0A7Y0BSG5"/>
<comment type="caution">
    <text evidence="2">The sequence shown here is derived from an EMBL/GenBank/DDBJ whole genome shotgun (WGS) entry which is preliminary data.</text>
</comment>
<keyword evidence="3" id="KW-1185">Reference proteome</keyword>
<reference evidence="2 3" key="1">
    <citation type="submission" date="2020-04" db="EMBL/GenBank/DDBJ databases">
        <title>Novosphingobium sp. TW-4 isolated from soil.</title>
        <authorList>
            <person name="Dahal R.H."/>
            <person name="Chaudhary D.K."/>
        </authorList>
    </citation>
    <scope>NUCLEOTIDE SEQUENCE [LARGE SCALE GENOMIC DNA]</scope>
    <source>
        <strain evidence="2 3">TW-4</strain>
    </source>
</reference>
<proteinExistence type="predicted"/>
<organism evidence="2 3">
    <name type="scientific">Novosphingobium olei</name>
    <dbReference type="NCBI Taxonomy" id="2728851"/>
    <lineage>
        <taxon>Bacteria</taxon>
        <taxon>Pseudomonadati</taxon>
        <taxon>Pseudomonadota</taxon>
        <taxon>Alphaproteobacteria</taxon>
        <taxon>Sphingomonadales</taxon>
        <taxon>Sphingomonadaceae</taxon>
        <taxon>Novosphingobium</taxon>
    </lineage>
</organism>
<dbReference type="InterPro" id="IPR002145">
    <property type="entry name" value="CopG"/>
</dbReference>
<dbReference type="RefSeq" id="WP_169494907.1">
    <property type="nucleotide sequence ID" value="NZ_JABBGM010000012.1"/>
</dbReference>
<dbReference type="Pfam" id="PF01402">
    <property type="entry name" value="RHH_1"/>
    <property type="match status" value="1"/>
</dbReference>
<evidence type="ECO:0000313" key="3">
    <source>
        <dbReference type="Proteomes" id="UP000583556"/>
    </source>
</evidence>
<dbReference type="EMBL" id="JABBGM010000012">
    <property type="protein sequence ID" value="NML95699.1"/>
    <property type="molecule type" value="Genomic_DNA"/>
</dbReference>
<feature type="domain" description="Ribbon-helix-helix protein CopG" evidence="1">
    <location>
        <begin position="7"/>
        <end position="38"/>
    </location>
</feature>
<gene>
    <name evidence="2" type="ORF">HHL27_18665</name>
</gene>
<dbReference type="Proteomes" id="UP000583556">
    <property type="component" value="Unassembled WGS sequence"/>
</dbReference>
<name>A0A7Y0BSG5_9SPHN</name>
<accession>A0A7Y0BSG5</accession>
<evidence type="ECO:0000259" key="1">
    <source>
        <dbReference type="Pfam" id="PF01402"/>
    </source>
</evidence>
<evidence type="ECO:0000313" key="2">
    <source>
        <dbReference type="EMBL" id="NML95699.1"/>
    </source>
</evidence>
<dbReference type="GO" id="GO:0006355">
    <property type="term" value="P:regulation of DNA-templated transcription"/>
    <property type="evidence" value="ECO:0007669"/>
    <property type="project" value="InterPro"/>
</dbReference>
<sequence>MKTFRDVGVSLAQDQFARIDALASGLGMSRSAIIRQLIDVGLPFVEAGHGVNVTRLIAIIESTQAATDRLLTLADPEFAERLPALTIERLKAYHDA</sequence>
<dbReference type="CDD" id="cd21631">
    <property type="entry name" value="RHH_CopG_NikR-like"/>
    <property type="match status" value="1"/>
</dbReference>
<protein>
    <submittedName>
        <fullName evidence="2">Ribbon-helix-helix protein, CopG family</fullName>
    </submittedName>
</protein>